<evidence type="ECO:0000256" key="6">
    <source>
        <dbReference type="ARBA" id="ARBA00036807"/>
    </source>
</evidence>
<feature type="domain" description="SAC" evidence="13">
    <location>
        <begin position="130"/>
        <end position="467"/>
    </location>
</feature>
<dbReference type="PANTHER" id="PTHR45662:SF2">
    <property type="entry name" value="PHOSPHATIDYLINOSITOL-3-PHOSPHATASE SAC1"/>
    <property type="match status" value="1"/>
</dbReference>
<evidence type="ECO:0000256" key="2">
    <source>
        <dbReference type="ARBA" id="ARBA00022723"/>
    </source>
</evidence>
<dbReference type="InterPro" id="IPR035896">
    <property type="entry name" value="AN1-like_Znf"/>
</dbReference>
<feature type="transmembrane region" description="Helical" evidence="12">
    <location>
        <begin position="539"/>
        <end position="562"/>
    </location>
</feature>
<dbReference type="PROSITE" id="PS51039">
    <property type="entry name" value="ZF_AN1"/>
    <property type="match status" value="1"/>
</dbReference>
<evidence type="ECO:0000256" key="3">
    <source>
        <dbReference type="ARBA" id="ARBA00022771"/>
    </source>
</evidence>
<keyword evidence="2" id="KW-0479">Metal-binding</keyword>
<evidence type="ECO:0000256" key="11">
    <source>
        <dbReference type="SAM" id="MobiDB-lite"/>
    </source>
</evidence>
<evidence type="ECO:0000256" key="12">
    <source>
        <dbReference type="SAM" id="Phobius"/>
    </source>
</evidence>
<evidence type="ECO:0000256" key="1">
    <source>
        <dbReference type="ARBA" id="ARBA00013038"/>
    </source>
</evidence>
<comment type="catalytic activity">
    <reaction evidence="6">
        <text>a 1,2-diacyl-sn-glycero-3-phospho-(1D-myo-inositol 4-phosphate) + H2O = a 1,2-diacyl-sn-glycero-3-phospho-(1D-myo-inositol) + phosphate</text>
        <dbReference type="Rhea" id="RHEA:55652"/>
        <dbReference type="ChEBI" id="CHEBI:15377"/>
        <dbReference type="ChEBI" id="CHEBI:43474"/>
        <dbReference type="ChEBI" id="CHEBI:57880"/>
        <dbReference type="ChEBI" id="CHEBI:58178"/>
    </reaction>
    <physiologicalReaction direction="left-to-right" evidence="6">
        <dbReference type="Rhea" id="RHEA:55653"/>
    </physiologicalReaction>
</comment>
<keyword evidence="16" id="KW-1185">Reference proteome</keyword>
<reference evidence="17" key="1">
    <citation type="submission" date="2024-02" db="UniProtKB">
        <authorList>
            <consortium name="WormBaseParasite"/>
        </authorList>
    </citation>
    <scope>IDENTIFICATION</scope>
</reference>
<dbReference type="InterPro" id="IPR002013">
    <property type="entry name" value="SAC_dom"/>
</dbReference>
<dbReference type="SUPFAM" id="SSF57716">
    <property type="entry name" value="Glucocorticoid receptor-like (DNA-binding domain)"/>
    <property type="match status" value="1"/>
</dbReference>
<keyword evidence="4" id="KW-0862">Zinc</keyword>
<evidence type="ECO:0000256" key="7">
    <source>
        <dbReference type="ARBA" id="ARBA00040795"/>
    </source>
</evidence>
<name>A0AAF5D4Y7_STRER</name>
<dbReference type="InterPro" id="IPR000058">
    <property type="entry name" value="Znf_AN1"/>
</dbReference>
<evidence type="ECO:0000256" key="5">
    <source>
        <dbReference type="ARBA" id="ARBA00036631"/>
    </source>
</evidence>
<dbReference type="InterPro" id="IPR002653">
    <property type="entry name" value="Znf_A20"/>
</dbReference>
<dbReference type="GO" id="GO:0003677">
    <property type="term" value="F:DNA binding"/>
    <property type="evidence" value="ECO:0007669"/>
    <property type="project" value="InterPro"/>
</dbReference>
<dbReference type="PROSITE" id="PS50275">
    <property type="entry name" value="SAC"/>
    <property type="match status" value="1"/>
</dbReference>
<evidence type="ECO:0000259" key="14">
    <source>
        <dbReference type="PROSITE" id="PS51036"/>
    </source>
</evidence>
<keyword evidence="3 10" id="KW-0863">Zinc-finger</keyword>
<protein>
    <recommendedName>
        <fullName evidence="7">Phosphatidylinositol-3-phosphatase SAC1</fullName>
        <ecNumber evidence="1">3.1.3.64</ecNumber>
    </recommendedName>
    <alternativeName>
        <fullName evidence="9">Phosphatidylinositol-4-phosphate phosphatase</fullName>
    </alternativeName>
    <alternativeName>
        <fullName evidence="8">Suppressor of actin mutations 1-like protein</fullName>
    </alternativeName>
</protein>
<dbReference type="EC" id="3.1.3.64" evidence="1"/>
<evidence type="ECO:0000259" key="15">
    <source>
        <dbReference type="PROSITE" id="PS51039"/>
    </source>
</evidence>
<feature type="region of interest" description="Disordered" evidence="11">
    <location>
        <begin position="766"/>
        <end position="789"/>
    </location>
</feature>
<dbReference type="GO" id="GO:0046856">
    <property type="term" value="P:phosphatidylinositol dephosphorylation"/>
    <property type="evidence" value="ECO:0007669"/>
    <property type="project" value="TreeGrafter"/>
</dbReference>
<dbReference type="Pfam" id="PF02383">
    <property type="entry name" value="Syja_N"/>
    <property type="match status" value="1"/>
</dbReference>
<dbReference type="Pfam" id="PF01754">
    <property type="entry name" value="zf-A20"/>
    <property type="match status" value="1"/>
</dbReference>
<dbReference type="Gene3D" id="4.10.1110.10">
    <property type="entry name" value="AN1-like Zinc finger"/>
    <property type="match status" value="1"/>
</dbReference>
<dbReference type="PROSITE" id="PS51036">
    <property type="entry name" value="ZF_A20"/>
    <property type="match status" value="1"/>
</dbReference>
<dbReference type="Pfam" id="PF01428">
    <property type="entry name" value="zf-AN1"/>
    <property type="match status" value="1"/>
</dbReference>
<dbReference type="WBParaSite" id="TCONS_00006117.p1">
    <property type="protein sequence ID" value="TCONS_00006117.p1"/>
    <property type="gene ID" value="XLOC_004296"/>
</dbReference>
<dbReference type="SMART" id="SM00259">
    <property type="entry name" value="ZnF_A20"/>
    <property type="match status" value="1"/>
</dbReference>
<dbReference type="GO" id="GO:0005783">
    <property type="term" value="C:endoplasmic reticulum"/>
    <property type="evidence" value="ECO:0007669"/>
    <property type="project" value="TreeGrafter"/>
</dbReference>
<dbReference type="FunFam" id="4.10.1110.10:FF:000001">
    <property type="entry name" value="Zinc finger AN1-type containing 6"/>
    <property type="match status" value="1"/>
</dbReference>
<evidence type="ECO:0000313" key="16">
    <source>
        <dbReference type="Proteomes" id="UP000035681"/>
    </source>
</evidence>
<dbReference type="GO" id="GO:0008270">
    <property type="term" value="F:zinc ion binding"/>
    <property type="evidence" value="ECO:0007669"/>
    <property type="project" value="UniProtKB-KW"/>
</dbReference>
<comment type="catalytic activity">
    <reaction evidence="5">
        <text>a 1,2-diacyl-sn-glycero-3-phospho-(1D-myo-inositol-3-phosphate) + H2O = a 1,2-diacyl-sn-glycero-3-phospho-(1D-myo-inositol) + phosphate</text>
        <dbReference type="Rhea" id="RHEA:12316"/>
        <dbReference type="ChEBI" id="CHEBI:15377"/>
        <dbReference type="ChEBI" id="CHEBI:43474"/>
        <dbReference type="ChEBI" id="CHEBI:57880"/>
        <dbReference type="ChEBI" id="CHEBI:58088"/>
        <dbReference type="EC" id="3.1.3.64"/>
    </reaction>
    <physiologicalReaction direction="left-to-right" evidence="5">
        <dbReference type="Rhea" id="RHEA:12317"/>
    </physiologicalReaction>
</comment>
<dbReference type="SUPFAM" id="SSF118310">
    <property type="entry name" value="AN1-like Zinc finger"/>
    <property type="match status" value="1"/>
</dbReference>
<evidence type="ECO:0000259" key="13">
    <source>
        <dbReference type="PROSITE" id="PS50275"/>
    </source>
</evidence>
<evidence type="ECO:0000256" key="8">
    <source>
        <dbReference type="ARBA" id="ARBA00041396"/>
    </source>
</evidence>
<evidence type="ECO:0000256" key="9">
    <source>
        <dbReference type="ARBA" id="ARBA00041911"/>
    </source>
</evidence>
<dbReference type="AlphaFoldDB" id="A0AAF5D4Y7"/>
<organism evidence="16 17">
    <name type="scientific">Strongyloides stercoralis</name>
    <name type="common">Threadworm</name>
    <dbReference type="NCBI Taxonomy" id="6248"/>
    <lineage>
        <taxon>Eukaryota</taxon>
        <taxon>Metazoa</taxon>
        <taxon>Ecdysozoa</taxon>
        <taxon>Nematoda</taxon>
        <taxon>Chromadorea</taxon>
        <taxon>Rhabditida</taxon>
        <taxon>Tylenchina</taxon>
        <taxon>Panagrolaimomorpha</taxon>
        <taxon>Strongyloidoidea</taxon>
        <taxon>Strongyloididae</taxon>
        <taxon>Strongyloides</taxon>
    </lineage>
</organism>
<feature type="domain" description="A20-type" evidence="14">
    <location>
        <begin position="653"/>
        <end position="687"/>
    </location>
</feature>
<keyword evidence="12" id="KW-1133">Transmembrane helix</keyword>
<feature type="compositionally biased region" description="Low complexity" evidence="11">
    <location>
        <begin position="766"/>
        <end position="780"/>
    </location>
</feature>
<dbReference type="Proteomes" id="UP000035681">
    <property type="component" value="Unplaced"/>
</dbReference>
<sequence length="857" mass="97250">MPDFDSDTYERFNLYISPEKFFFEPRDSIGNLVSNTYLEIDRFNNQLLLKDGGYSPIPYQQVEIFSIFGIFGIYPTNQGNLLVIIKKAQIIGFLNGIEIYKILEIDVIPFNKKTPGTIEYLNEKQLIDMIHYVIANGSFYYSNRYDLTRSMKWLVDCSLPDFKSQPMIERSDSRFTWNRYMASSFMGKPDLRKYISPVMQGYVGIRHCTLNFHAFKLILISRRSIHRAGVRFFKRGVDSKGNPANYVETEQIIEYDPYGDPNKKRMTSFLQMRGSIPLFWSQKPNLKWAPIPAVNPTDDQLEAYLTHMWTQYHLYNGKHLLINLVNQKGREKKVGGELERIVRQANLDFVRYVPFDFHKECHGLDWSRLSILKDDVIHDVTSANYSEAIGGKPISSQKTFFRTNCMDCLDRTNVVQSIIALESLFLQLIGHEIVDDISMIKHNEEFMFAFKNIWADNGDECSRQYAGTGALKADFTRIGKRTVNGAINDGINAISRYFRNNFCDGYKQDSIDLFLGNAFPSNDIIPRIVSESSLNVSSFNGAAIIGFVFSLAMTILCILISVQLNNVDQTYVISSSVVIKFKIYALKIVTLSYDINILQQPQRQLTNISHYYIFDFEILKQLYCGPTLSLTTSILLFSNQPKFFFIMENQQQATASELCRAGCGFFGSATTEGLCSKCYKDSIKRKHDNVRLSPSSVPHSGASTSDACSSRNVDHVAEQIREVVSACQSLKSSDITQKSLENVISQTSVVVPHVEKVDLASVQIPSSSVSSKPSIGKSSSDNQPPTDISVTKKTVNRCGMCKKKVGLTGFTCRCGGLYCSTHRYDSAHDCSFDYRTTEREQIAKNNPTIGFNKIERI</sequence>
<evidence type="ECO:0000313" key="17">
    <source>
        <dbReference type="WBParaSite" id="TCONS_00006117.p1"/>
    </source>
</evidence>
<evidence type="ECO:0000256" key="4">
    <source>
        <dbReference type="ARBA" id="ARBA00022833"/>
    </source>
</evidence>
<evidence type="ECO:0000256" key="10">
    <source>
        <dbReference type="PROSITE-ProRule" id="PRU00449"/>
    </source>
</evidence>
<dbReference type="Gene3D" id="1.20.5.4770">
    <property type="match status" value="1"/>
</dbReference>
<dbReference type="PANTHER" id="PTHR45662">
    <property type="entry name" value="PHOSPHATIDYLINOSITIDE PHOSPHATASE SAC1"/>
    <property type="match status" value="1"/>
</dbReference>
<keyword evidence="12" id="KW-0812">Transmembrane</keyword>
<feature type="domain" description="AN1-type" evidence="15">
    <location>
        <begin position="792"/>
        <end position="838"/>
    </location>
</feature>
<dbReference type="GO" id="GO:0043812">
    <property type="term" value="F:phosphatidylinositol-4-phosphate phosphatase activity"/>
    <property type="evidence" value="ECO:0007669"/>
    <property type="project" value="TreeGrafter"/>
</dbReference>
<proteinExistence type="predicted"/>
<keyword evidence="12" id="KW-0472">Membrane</keyword>
<dbReference type="GO" id="GO:0004438">
    <property type="term" value="F:phosphatidylinositol-3-phosphate phosphatase activity"/>
    <property type="evidence" value="ECO:0007669"/>
    <property type="project" value="UniProtKB-EC"/>
</dbReference>
<accession>A0AAF5D4Y7</accession>
<dbReference type="SMART" id="SM00154">
    <property type="entry name" value="ZnF_AN1"/>
    <property type="match status" value="1"/>
</dbReference>